<evidence type="ECO:0000313" key="5">
    <source>
        <dbReference type="EMBL" id="OAP06758.1"/>
    </source>
</evidence>
<dbReference type="InterPro" id="IPR032710">
    <property type="entry name" value="NTF2-like_dom_sf"/>
</dbReference>
<dbReference type="GO" id="GO:0003723">
    <property type="term" value="F:RNA binding"/>
    <property type="evidence" value="ECO:0007669"/>
    <property type="project" value="UniProtKB-UniRule"/>
</dbReference>
<evidence type="ECO:0000313" key="6">
    <source>
        <dbReference type="Proteomes" id="UP000078284"/>
    </source>
</evidence>
<dbReference type="CDD" id="cd00590">
    <property type="entry name" value="RRM_SF"/>
    <property type="match status" value="1"/>
</dbReference>
<name>A0A178VLZ0_ARATH</name>
<dbReference type="PANTHER" id="PTHR10693:SF20">
    <property type="entry name" value="AT27578P"/>
    <property type="match status" value="1"/>
</dbReference>
<dbReference type="Pfam" id="PF00076">
    <property type="entry name" value="RRM_1"/>
    <property type="match status" value="2"/>
</dbReference>
<dbReference type="Gene3D" id="3.10.450.50">
    <property type="match status" value="1"/>
</dbReference>
<evidence type="ECO:0000259" key="3">
    <source>
        <dbReference type="PROSITE" id="PS50102"/>
    </source>
</evidence>
<dbReference type="InterPro" id="IPR012677">
    <property type="entry name" value="Nucleotide-bd_a/b_plait_sf"/>
</dbReference>
<dbReference type="SUPFAM" id="SSF54427">
    <property type="entry name" value="NTF2-like"/>
    <property type="match status" value="1"/>
</dbReference>
<dbReference type="SUPFAM" id="SSF54928">
    <property type="entry name" value="RNA-binding domain, RBD"/>
    <property type="match status" value="1"/>
</dbReference>
<sequence>MHPPARPSAKAIGDGFAEHYYNNLQNSPEILPGYYKDVSKITRPGLDGTMRSSTLPDIIEDLDMLSPGGFDSVEVTSVMSQDSHDKGIRVAVDGYFTFNERPARNFTQNFTFAPQEKGLFVSTDMFKFVGIPEANATIPPANNAAICVKNLPLNATIALVENAFKQFGEIRRGGVEVRNKRSFSYGFVEFKEENAAQRAIKASPVTIDLRSVYVEKKRPDYIRYWDTPSTGPGIIYRSEGMSVTKDYGNKGGNENNQEPRALYAAVHVKNLPPNVTTDWVENAFKQFGPIKRGGVQVSNRGVVSVINCCRESSKCTCFGPGPYLYLLLCLLVGIHFDLLKPQVLLIMLPGMNLIQASPLLIGRRKLKVEKKLDQRVQNQN</sequence>
<evidence type="ECO:0000256" key="2">
    <source>
        <dbReference type="PROSITE-ProRule" id="PRU00176"/>
    </source>
</evidence>
<dbReference type="ExpressionAtlas" id="A0A178VLZ0">
    <property type="expression patterns" value="baseline and differential"/>
</dbReference>
<feature type="domain" description="RRM" evidence="3">
    <location>
        <begin position="144"/>
        <end position="219"/>
    </location>
</feature>
<dbReference type="SMART" id="SM00360">
    <property type="entry name" value="RRM"/>
    <property type="match status" value="2"/>
</dbReference>
<gene>
    <name evidence="5" type="ordered locus">AXX17_At3g07180</name>
</gene>
<dbReference type="Proteomes" id="UP000078284">
    <property type="component" value="Chromosome 3"/>
</dbReference>
<dbReference type="PROSITE" id="PS50177">
    <property type="entry name" value="NTF2_DOMAIN"/>
    <property type="match status" value="1"/>
</dbReference>
<reference evidence="6" key="1">
    <citation type="journal article" date="2016" name="Proc. Natl. Acad. Sci. U.S.A.">
        <title>Chromosome-level assembly of Arabidopsis thaliana Ler reveals the extent of translocation and inversion polymorphisms.</title>
        <authorList>
            <person name="Zapata L."/>
            <person name="Ding J."/>
            <person name="Willing E.M."/>
            <person name="Hartwig B."/>
            <person name="Bezdan D."/>
            <person name="Jiao W.B."/>
            <person name="Patel V."/>
            <person name="Velikkakam James G."/>
            <person name="Koornneef M."/>
            <person name="Ossowski S."/>
            <person name="Schneeberger K."/>
        </authorList>
    </citation>
    <scope>NUCLEOTIDE SEQUENCE [LARGE SCALE GENOMIC DNA]</scope>
    <source>
        <strain evidence="6">cv. Landsberg erecta</strain>
    </source>
</reference>
<dbReference type="GO" id="GO:0005737">
    <property type="term" value="C:cytoplasm"/>
    <property type="evidence" value="ECO:0007669"/>
    <property type="project" value="UniProtKB-ARBA"/>
</dbReference>
<dbReference type="Pfam" id="PF02136">
    <property type="entry name" value="NTF2"/>
    <property type="match status" value="1"/>
</dbReference>
<dbReference type="InterPro" id="IPR039539">
    <property type="entry name" value="Ras_GTPase_bind_prot"/>
</dbReference>
<protein>
    <submittedName>
        <fullName evidence="5">Uncharacterized protein</fullName>
    </submittedName>
</protein>
<dbReference type="EMBL" id="LUHQ01000003">
    <property type="protein sequence ID" value="OAP06758.1"/>
    <property type="molecule type" value="Genomic_DNA"/>
</dbReference>
<dbReference type="PROSITE" id="PS50102">
    <property type="entry name" value="RRM"/>
    <property type="match status" value="1"/>
</dbReference>
<keyword evidence="1 2" id="KW-0694">RNA-binding</keyword>
<feature type="domain" description="NTF2" evidence="4">
    <location>
        <begin position="12"/>
        <end position="128"/>
    </location>
</feature>
<comment type="caution">
    <text evidence="5">The sequence shown here is derived from an EMBL/GenBank/DDBJ whole genome shotgun (WGS) entry which is preliminary data.</text>
</comment>
<evidence type="ECO:0000259" key="4">
    <source>
        <dbReference type="PROSITE" id="PS50177"/>
    </source>
</evidence>
<organism evidence="5 6">
    <name type="scientific">Arabidopsis thaliana</name>
    <name type="common">Mouse-ear cress</name>
    <dbReference type="NCBI Taxonomy" id="3702"/>
    <lineage>
        <taxon>Eukaryota</taxon>
        <taxon>Viridiplantae</taxon>
        <taxon>Streptophyta</taxon>
        <taxon>Embryophyta</taxon>
        <taxon>Tracheophyta</taxon>
        <taxon>Spermatophyta</taxon>
        <taxon>Magnoliopsida</taxon>
        <taxon>eudicotyledons</taxon>
        <taxon>Gunneridae</taxon>
        <taxon>Pentapetalae</taxon>
        <taxon>rosids</taxon>
        <taxon>malvids</taxon>
        <taxon>Brassicales</taxon>
        <taxon>Brassicaceae</taxon>
        <taxon>Camelineae</taxon>
        <taxon>Arabidopsis</taxon>
    </lineage>
</organism>
<dbReference type="AlphaFoldDB" id="A0A178VLZ0"/>
<dbReference type="Gene3D" id="3.30.70.330">
    <property type="match status" value="2"/>
</dbReference>
<proteinExistence type="predicted"/>
<dbReference type="InterPro" id="IPR000504">
    <property type="entry name" value="RRM_dom"/>
</dbReference>
<dbReference type="CDD" id="cd00780">
    <property type="entry name" value="NTF2"/>
    <property type="match status" value="1"/>
</dbReference>
<dbReference type="InterPro" id="IPR002075">
    <property type="entry name" value="NTF2_dom"/>
</dbReference>
<evidence type="ECO:0000256" key="1">
    <source>
        <dbReference type="ARBA" id="ARBA00022884"/>
    </source>
</evidence>
<accession>A0A178VLZ0</accession>
<dbReference type="InterPro" id="IPR035979">
    <property type="entry name" value="RBD_domain_sf"/>
</dbReference>
<dbReference type="PANTHER" id="PTHR10693">
    <property type="entry name" value="RAS GTPASE-ACTIVATING PROTEIN-BINDING PROTEIN"/>
    <property type="match status" value="1"/>
</dbReference>
<dbReference type="InterPro" id="IPR018222">
    <property type="entry name" value="Nuclear_transport_factor_2_euk"/>
</dbReference>